<evidence type="ECO:0000313" key="5">
    <source>
        <dbReference type="EMBL" id="CAJ1373621.1"/>
    </source>
</evidence>
<keyword evidence="2" id="KW-0645">Protease</keyword>
<evidence type="ECO:0000256" key="1">
    <source>
        <dbReference type="ARBA" id="ARBA00008140"/>
    </source>
</evidence>
<organism evidence="5 6">
    <name type="scientific">Effrenium voratum</name>
    <dbReference type="NCBI Taxonomy" id="2562239"/>
    <lineage>
        <taxon>Eukaryota</taxon>
        <taxon>Sar</taxon>
        <taxon>Alveolata</taxon>
        <taxon>Dinophyceae</taxon>
        <taxon>Suessiales</taxon>
        <taxon>Symbiodiniaceae</taxon>
        <taxon>Effrenium</taxon>
    </lineage>
</organism>
<dbReference type="Proteomes" id="UP001178507">
    <property type="component" value="Unassembled WGS sequence"/>
</dbReference>
<dbReference type="GO" id="GO:0016579">
    <property type="term" value="P:protein deubiquitination"/>
    <property type="evidence" value="ECO:0007669"/>
    <property type="project" value="TreeGrafter"/>
</dbReference>
<comment type="similarity">
    <text evidence="1">Belongs to the DeSI family.</text>
</comment>
<dbReference type="PANTHER" id="PTHR12378:SF9">
    <property type="entry name" value="OS06G0107000 PROTEIN"/>
    <property type="match status" value="1"/>
</dbReference>
<name>A0AA36MJ48_9DINO</name>
<dbReference type="EMBL" id="CAUJNA010000204">
    <property type="protein sequence ID" value="CAJ1373621.1"/>
    <property type="molecule type" value="Genomic_DNA"/>
</dbReference>
<evidence type="ECO:0000256" key="2">
    <source>
        <dbReference type="ARBA" id="ARBA00022670"/>
    </source>
</evidence>
<dbReference type="PROSITE" id="PS51858">
    <property type="entry name" value="PPPDE"/>
    <property type="match status" value="1"/>
</dbReference>
<dbReference type="SMART" id="SM01179">
    <property type="entry name" value="DUF862"/>
    <property type="match status" value="1"/>
</dbReference>
<evidence type="ECO:0000313" key="6">
    <source>
        <dbReference type="Proteomes" id="UP001178507"/>
    </source>
</evidence>
<dbReference type="GO" id="GO:0006508">
    <property type="term" value="P:proteolysis"/>
    <property type="evidence" value="ECO:0007669"/>
    <property type="project" value="UniProtKB-KW"/>
</dbReference>
<evidence type="ECO:0000256" key="3">
    <source>
        <dbReference type="ARBA" id="ARBA00022801"/>
    </source>
</evidence>
<evidence type="ECO:0000259" key="4">
    <source>
        <dbReference type="PROSITE" id="PS51858"/>
    </source>
</evidence>
<comment type="caution">
    <text evidence="5">The sequence shown here is derived from an EMBL/GenBank/DDBJ whole genome shotgun (WGS) entry which is preliminary data.</text>
</comment>
<dbReference type="InterPro" id="IPR042266">
    <property type="entry name" value="PPPDE_sf"/>
</dbReference>
<dbReference type="Gene3D" id="3.90.1720.30">
    <property type="entry name" value="PPPDE domains"/>
    <property type="match status" value="1"/>
</dbReference>
<dbReference type="Pfam" id="PF05903">
    <property type="entry name" value="Peptidase_C97"/>
    <property type="match status" value="1"/>
</dbReference>
<reference evidence="5" key="1">
    <citation type="submission" date="2023-08" db="EMBL/GenBank/DDBJ databases">
        <authorList>
            <person name="Chen Y."/>
            <person name="Shah S."/>
            <person name="Dougan E. K."/>
            <person name="Thang M."/>
            <person name="Chan C."/>
        </authorList>
    </citation>
    <scope>NUCLEOTIDE SEQUENCE</scope>
</reference>
<keyword evidence="6" id="KW-1185">Reference proteome</keyword>
<dbReference type="AlphaFoldDB" id="A0AA36MJ48"/>
<accession>A0AA36MJ48</accession>
<dbReference type="InterPro" id="IPR008580">
    <property type="entry name" value="PPPDE_dom"/>
</dbReference>
<keyword evidence="3" id="KW-0378">Hydrolase</keyword>
<proteinExistence type="inferred from homology"/>
<gene>
    <name evidence="5" type="ORF">EVOR1521_LOCUS3383</name>
</gene>
<dbReference type="GO" id="GO:0101005">
    <property type="term" value="F:deubiquitinase activity"/>
    <property type="evidence" value="ECO:0007669"/>
    <property type="project" value="TreeGrafter"/>
</dbReference>
<protein>
    <recommendedName>
        <fullName evidence="4">PPPDE domain-containing protein</fullName>
    </recommendedName>
</protein>
<dbReference type="PANTHER" id="PTHR12378">
    <property type="entry name" value="DESUMOYLATING ISOPEPTIDASE"/>
    <property type="match status" value="1"/>
</dbReference>
<feature type="domain" description="PPPDE" evidence="4">
    <location>
        <begin position="25"/>
        <end position="161"/>
    </location>
</feature>
<sequence length="268" mass="29104">MGAGQSANGEAISRPSSGRIPMIRADVQLIVYDLDGSAEVFVLNQMLRPLGTGVFHCGVQVLNQEWSFRGSRCEGTGVFCCQPRTCANLTPREVVPLGSVLLPEGQVETILEQMKHEWPGRGYNVLRRNCGHFCKEFSQRLGVGPLPIWVTNLASTGADLATIPDQVKSLWSGLVDQLPDFTDTSEDVENLNPGSQPLPPRVLVSRSVPLARAVARSLGHSCPEGATAPTLLTTRTVQEPSCVRMQGTRGVSQWQGFDAEEEVVQCCF</sequence>